<evidence type="ECO:0000256" key="11">
    <source>
        <dbReference type="ARBA" id="ARBA00022692"/>
    </source>
</evidence>
<dbReference type="EMBL" id="JBHUHQ010000013">
    <property type="protein sequence ID" value="MFD2044136.1"/>
    <property type="molecule type" value="Genomic_DNA"/>
</dbReference>
<feature type="transmembrane region" description="Helical" evidence="19">
    <location>
        <begin position="46"/>
        <end position="65"/>
    </location>
</feature>
<feature type="transmembrane region" description="Helical" evidence="19">
    <location>
        <begin position="175"/>
        <end position="194"/>
    </location>
</feature>
<evidence type="ECO:0000256" key="16">
    <source>
        <dbReference type="ARBA" id="ARBA00023209"/>
    </source>
</evidence>
<comment type="catalytic activity">
    <reaction evidence="1 18">
        <text>a 1,2-diacyl-sn-glycero-3-phosphate + CTP + H(+) = a CDP-1,2-diacyl-sn-glycerol + diphosphate</text>
        <dbReference type="Rhea" id="RHEA:16229"/>
        <dbReference type="ChEBI" id="CHEBI:15378"/>
        <dbReference type="ChEBI" id="CHEBI:33019"/>
        <dbReference type="ChEBI" id="CHEBI:37563"/>
        <dbReference type="ChEBI" id="CHEBI:58332"/>
        <dbReference type="ChEBI" id="CHEBI:58608"/>
        <dbReference type="EC" id="2.7.7.41"/>
    </reaction>
</comment>
<feature type="transmembrane region" description="Helical" evidence="19">
    <location>
        <begin position="200"/>
        <end position="220"/>
    </location>
</feature>
<comment type="pathway">
    <text evidence="3 18">Phospholipid metabolism; CDP-diacylglycerol biosynthesis; CDP-diacylglycerol from sn-glycerol 3-phosphate: step 3/3.</text>
</comment>
<gene>
    <name evidence="20" type="ORF">ACFSJF_07660</name>
</gene>
<comment type="caution">
    <text evidence="20">The sequence shown here is derived from an EMBL/GenBank/DDBJ whole genome shotgun (WGS) entry which is preliminary data.</text>
</comment>
<comment type="pathway">
    <text evidence="4">Lipid metabolism.</text>
</comment>
<keyword evidence="13 19" id="KW-1133">Transmembrane helix</keyword>
<reference evidence="21" key="1">
    <citation type="journal article" date="2019" name="Int. J. Syst. Evol. Microbiol.">
        <title>The Global Catalogue of Microorganisms (GCM) 10K type strain sequencing project: providing services to taxonomists for standard genome sequencing and annotation.</title>
        <authorList>
            <consortium name="The Broad Institute Genomics Platform"/>
            <consortium name="The Broad Institute Genome Sequencing Center for Infectious Disease"/>
            <person name="Wu L."/>
            <person name="Ma J."/>
        </authorList>
    </citation>
    <scope>NUCLEOTIDE SEQUENCE [LARGE SCALE GENOMIC DNA]</scope>
    <source>
        <strain evidence="21">R28</strain>
    </source>
</reference>
<evidence type="ECO:0000256" key="9">
    <source>
        <dbReference type="ARBA" id="ARBA00022516"/>
    </source>
</evidence>
<evidence type="ECO:0000256" key="18">
    <source>
        <dbReference type="RuleBase" id="RU003938"/>
    </source>
</evidence>
<dbReference type="PANTHER" id="PTHR46382">
    <property type="entry name" value="PHOSPHATIDATE CYTIDYLYLTRANSFERASE"/>
    <property type="match status" value="1"/>
</dbReference>
<evidence type="ECO:0000256" key="19">
    <source>
        <dbReference type="SAM" id="Phobius"/>
    </source>
</evidence>
<feature type="transmembrane region" description="Helical" evidence="19">
    <location>
        <begin position="77"/>
        <end position="97"/>
    </location>
</feature>
<accession>A0ABW4VYF6</accession>
<feature type="transmembrane region" description="Helical" evidence="19">
    <location>
        <begin position="104"/>
        <end position="124"/>
    </location>
</feature>
<keyword evidence="14" id="KW-0443">Lipid metabolism</keyword>
<dbReference type="PROSITE" id="PS01315">
    <property type="entry name" value="CDS"/>
    <property type="match status" value="1"/>
</dbReference>
<evidence type="ECO:0000313" key="20">
    <source>
        <dbReference type="EMBL" id="MFD2044136.1"/>
    </source>
</evidence>
<keyword evidence="16" id="KW-0594">Phospholipid biosynthesis</keyword>
<dbReference type="Proteomes" id="UP001597383">
    <property type="component" value="Unassembled WGS sequence"/>
</dbReference>
<keyword evidence="8" id="KW-1003">Cell membrane</keyword>
<name>A0ABW4VYF6_9BACI</name>
<evidence type="ECO:0000256" key="3">
    <source>
        <dbReference type="ARBA" id="ARBA00005119"/>
    </source>
</evidence>
<evidence type="ECO:0000256" key="1">
    <source>
        <dbReference type="ARBA" id="ARBA00001698"/>
    </source>
</evidence>
<evidence type="ECO:0000256" key="7">
    <source>
        <dbReference type="ARBA" id="ARBA00019373"/>
    </source>
</evidence>
<keyword evidence="17" id="KW-1208">Phospholipid metabolism</keyword>
<evidence type="ECO:0000256" key="17">
    <source>
        <dbReference type="ARBA" id="ARBA00023264"/>
    </source>
</evidence>
<keyword evidence="11 18" id="KW-0812">Transmembrane</keyword>
<evidence type="ECO:0000256" key="5">
    <source>
        <dbReference type="ARBA" id="ARBA00010185"/>
    </source>
</evidence>
<evidence type="ECO:0000256" key="13">
    <source>
        <dbReference type="ARBA" id="ARBA00022989"/>
    </source>
</evidence>
<evidence type="ECO:0000313" key="21">
    <source>
        <dbReference type="Proteomes" id="UP001597383"/>
    </source>
</evidence>
<comment type="subcellular location">
    <subcellularLocation>
        <location evidence="2">Cell membrane</location>
        <topology evidence="2">Multi-pass membrane protein</topology>
    </subcellularLocation>
</comment>
<dbReference type="RefSeq" id="WP_377555727.1">
    <property type="nucleotide sequence ID" value="NZ_JBHUHQ010000013.1"/>
</dbReference>
<dbReference type="InterPro" id="IPR000374">
    <property type="entry name" value="PC_trans"/>
</dbReference>
<keyword evidence="15 19" id="KW-0472">Membrane</keyword>
<feature type="transmembrane region" description="Helical" evidence="19">
    <location>
        <begin position="136"/>
        <end position="154"/>
    </location>
</feature>
<organism evidence="20 21">
    <name type="scientific">Ornithinibacillus salinisoli</name>
    <dbReference type="NCBI Taxonomy" id="1848459"/>
    <lineage>
        <taxon>Bacteria</taxon>
        <taxon>Bacillati</taxon>
        <taxon>Bacillota</taxon>
        <taxon>Bacilli</taxon>
        <taxon>Bacillales</taxon>
        <taxon>Bacillaceae</taxon>
        <taxon>Ornithinibacillus</taxon>
    </lineage>
</organism>
<evidence type="ECO:0000256" key="14">
    <source>
        <dbReference type="ARBA" id="ARBA00023098"/>
    </source>
</evidence>
<dbReference type="Pfam" id="PF01148">
    <property type="entry name" value="CTP_transf_1"/>
    <property type="match status" value="1"/>
</dbReference>
<dbReference type="GO" id="GO:0016779">
    <property type="term" value="F:nucleotidyltransferase activity"/>
    <property type="evidence" value="ECO:0007669"/>
    <property type="project" value="UniProtKB-KW"/>
</dbReference>
<keyword evidence="10 18" id="KW-0808">Transferase</keyword>
<dbReference type="EC" id="2.7.7.41" evidence="6 18"/>
<keyword evidence="21" id="KW-1185">Reference proteome</keyword>
<evidence type="ECO:0000256" key="10">
    <source>
        <dbReference type="ARBA" id="ARBA00022679"/>
    </source>
</evidence>
<feature type="transmembrane region" description="Helical" evidence="19">
    <location>
        <begin position="6"/>
        <end position="34"/>
    </location>
</feature>
<evidence type="ECO:0000256" key="15">
    <source>
        <dbReference type="ARBA" id="ARBA00023136"/>
    </source>
</evidence>
<evidence type="ECO:0000256" key="8">
    <source>
        <dbReference type="ARBA" id="ARBA00022475"/>
    </source>
</evidence>
<proteinExistence type="inferred from homology"/>
<evidence type="ECO:0000256" key="4">
    <source>
        <dbReference type="ARBA" id="ARBA00005189"/>
    </source>
</evidence>
<sequence length="265" mass="29830">MKQRIQTAILALIIFIPIVLYGELPFTILIYLLATIGLIELMRMHKIAIISIPSILAIVLVWLVIREPDTETLLFTWFSKTEVIMMFVMLLLAYTVLVKNKFTFDDAGFILFSALYVGMGFLYFHETRNAPDGLAYIFYVLVVVWATDTGAYFSGRSFGKRKLWPQISPNKTIEGAVGGILLATIVGVIYQLLFPLPVSMLTIIIVSVLVSIFGQVGDLIESAFKRHYHVKDSGDLLPGHGGILDRFDSLLFVFPMLHFIQFIVS</sequence>
<dbReference type="PANTHER" id="PTHR46382:SF1">
    <property type="entry name" value="PHOSPHATIDATE CYTIDYLYLTRANSFERASE"/>
    <property type="match status" value="1"/>
</dbReference>
<keyword evidence="9" id="KW-0444">Lipid biosynthesis</keyword>
<keyword evidence="12 18" id="KW-0548">Nucleotidyltransferase</keyword>
<evidence type="ECO:0000256" key="6">
    <source>
        <dbReference type="ARBA" id="ARBA00012487"/>
    </source>
</evidence>
<evidence type="ECO:0000256" key="2">
    <source>
        <dbReference type="ARBA" id="ARBA00004651"/>
    </source>
</evidence>
<evidence type="ECO:0000256" key="12">
    <source>
        <dbReference type="ARBA" id="ARBA00022695"/>
    </source>
</evidence>
<protein>
    <recommendedName>
        <fullName evidence="7 18">Phosphatidate cytidylyltransferase</fullName>
        <ecNumber evidence="6 18">2.7.7.41</ecNumber>
    </recommendedName>
</protein>
<comment type="similarity">
    <text evidence="5 18">Belongs to the CDS family.</text>
</comment>